<gene>
    <name evidence="2" type="ORF">CC86DRAFT_457554</name>
</gene>
<protein>
    <recommendedName>
        <fullName evidence="1">CHAT domain-containing protein</fullName>
    </recommendedName>
</protein>
<dbReference type="Proteomes" id="UP000799424">
    <property type="component" value="Unassembled WGS sequence"/>
</dbReference>
<evidence type="ECO:0000313" key="3">
    <source>
        <dbReference type="Proteomes" id="UP000799424"/>
    </source>
</evidence>
<name>A0A6A6ZT45_9PLEO</name>
<feature type="domain" description="CHAT" evidence="1">
    <location>
        <begin position="742"/>
        <end position="1002"/>
    </location>
</feature>
<keyword evidence="3" id="KW-1185">Reference proteome</keyword>
<sequence>MADPDTAIERLQEAVHQTPIRHPERAERLSEQGTELYHRYEQTQNTSDLEAALDRFLESMDLMVPDHQDLAERTQHFGNYHLDKYSQTGDPTHLAIATTFYGESAKQTLPENTERADRVQNLAVSYQWRYDVNGSVADLENACQFYEQSVEYTPVNHPARACRLYQLGCAYRTKFQETRNITYLGAAIRHTQDSVLLTENDDPEYGSRLWELGAGLYERYLEEHNPSDLGPAIQSFKNAINHTSSDDPERMRRLHYLGDLYRAKYDETFIKTDLDTAIEYTQQSVLQDHPEQNNRLRDLGYLFNERYSETDDFSDLEKATLSYQQVVDQMLPDDPEWPHRLYDLGDSYRAKYQAAKKLADLNLAIQNIQFSVDHTPLDDPTYRGRVSMLGTVYEIRSRHTQSSSDLKVALRLHEEAIDQLSAGDAARAVELHVLGSRYHDKYIVSKSPEDLATAIRFLERSIDETASDAHGRAFILQHLGDAYHDRHLRTGGQKDLETAICHYQSAIDHPSSYVFNRVMAVLPLLPLYANAGSRKDAYKAAKTVMQLMPSFAPRFFEHGEKLSLLPRITGLASDSAAIALNAGADAFSAVQLLELGRAIVSGSLSDMRADTADLLSCHPDLGQEYIRLLNELDSPRDSYVKLHGKSAKSSRAIARMNASKEMDRLLPKIAGLSGFRNFLLTPQKEDMQAAAKHGPIIILNVSQYRCDAILIEQHDIRYLALPNLSSEDIKEKARGSDLSSPETLEWMWHTIAKPVLNALGLTQTPSDNRWPHVWWIPTSYLSKFPLHAAGIHSDTSCESVLDRVMSSYGVSIKAILHGRAALRPDLRPSETSQALLVAIPNAPGSRPLPFALEEVEIVHKLCEKIGLKPIQPGQRKADIIPHLSKCKIFHFAGHGFTDSYNAGKSYLLLNDGQTKPLNVTNLLEMNIGREHLPLLAYLSACGTGQIHNDKLLDESIHLIRSFQLAGFRHVIGTLWEVNDEVCVDVARITYQCLLDENLTDESVCLGLHNAIRKLRDEWLFAKAAERGRTRDHRLPRDALVCEEDDNEGSLSWVPYVHFGV</sequence>
<dbReference type="AlphaFoldDB" id="A0A6A6ZT45"/>
<accession>A0A6A6ZT45</accession>
<dbReference type="InterPro" id="IPR011990">
    <property type="entry name" value="TPR-like_helical_dom_sf"/>
</dbReference>
<dbReference type="InterPro" id="IPR024983">
    <property type="entry name" value="CHAT_dom"/>
</dbReference>
<organism evidence="2 3">
    <name type="scientific">Ophiobolus disseminans</name>
    <dbReference type="NCBI Taxonomy" id="1469910"/>
    <lineage>
        <taxon>Eukaryota</taxon>
        <taxon>Fungi</taxon>
        <taxon>Dikarya</taxon>
        <taxon>Ascomycota</taxon>
        <taxon>Pezizomycotina</taxon>
        <taxon>Dothideomycetes</taxon>
        <taxon>Pleosporomycetidae</taxon>
        <taxon>Pleosporales</taxon>
        <taxon>Pleosporineae</taxon>
        <taxon>Phaeosphaeriaceae</taxon>
        <taxon>Ophiobolus</taxon>
    </lineage>
</organism>
<dbReference type="SUPFAM" id="SSF81901">
    <property type="entry name" value="HCP-like"/>
    <property type="match status" value="2"/>
</dbReference>
<evidence type="ECO:0000259" key="1">
    <source>
        <dbReference type="Pfam" id="PF12770"/>
    </source>
</evidence>
<dbReference type="PANTHER" id="PTHR19959">
    <property type="entry name" value="KINESIN LIGHT CHAIN"/>
    <property type="match status" value="1"/>
</dbReference>
<proteinExistence type="predicted"/>
<dbReference type="PANTHER" id="PTHR19959:SF119">
    <property type="entry name" value="FUNGAL LIPASE-LIKE DOMAIN-CONTAINING PROTEIN"/>
    <property type="match status" value="1"/>
</dbReference>
<dbReference type="OrthoDB" id="9991317at2759"/>
<dbReference type="Pfam" id="PF12770">
    <property type="entry name" value="CHAT"/>
    <property type="match status" value="1"/>
</dbReference>
<dbReference type="Gene3D" id="1.25.40.10">
    <property type="entry name" value="Tetratricopeptide repeat domain"/>
    <property type="match status" value="2"/>
</dbReference>
<dbReference type="EMBL" id="MU006231">
    <property type="protein sequence ID" value="KAF2823976.1"/>
    <property type="molecule type" value="Genomic_DNA"/>
</dbReference>
<reference evidence="2" key="1">
    <citation type="journal article" date="2020" name="Stud. Mycol.">
        <title>101 Dothideomycetes genomes: a test case for predicting lifestyles and emergence of pathogens.</title>
        <authorList>
            <person name="Haridas S."/>
            <person name="Albert R."/>
            <person name="Binder M."/>
            <person name="Bloem J."/>
            <person name="Labutti K."/>
            <person name="Salamov A."/>
            <person name="Andreopoulos B."/>
            <person name="Baker S."/>
            <person name="Barry K."/>
            <person name="Bills G."/>
            <person name="Bluhm B."/>
            <person name="Cannon C."/>
            <person name="Castanera R."/>
            <person name="Culley D."/>
            <person name="Daum C."/>
            <person name="Ezra D."/>
            <person name="Gonzalez J."/>
            <person name="Henrissat B."/>
            <person name="Kuo A."/>
            <person name="Liang C."/>
            <person name="Lipzen A."/>
            <person name="Lutzoni F."/>
            <person name="Magnuson J."/>
            <person name="Mondo S."/>
            <person name="Nolan M."/>
            <person name="Ohm R."/>
            <person name="Pangilinan J."/>
            <person name="Park H.-J."/>
            <person name="Ramirez L."/>
            <person name="Alfaro M."/>
            <person name="Sun H."/>
            <person name="Tritt A."/>
            <person name="Yoshinaga Y."/>
            <person name="Zwiers L.-H."/>
            <person name="Turgeon B."/>
            <person name="Goodwin S."/>
            <person name="Spatafora J."/>
            <person name="Crous P."/>
            <person name="Grigoriev I."/>
        </authorList>
    </citation>
    <scope>NUCLEOTIDE SEQUENCE</scope>
    <source>
        <strain evidence="2">CBS 113818</strain>
    </source>
</reference>
<evidence type="ECO:0000313" key="2">
    <source>
        <dbReference type="EMBL" id="KAF2823976.1"/>
    </source>
</evidence>